<dbReference type="Pfam" id="PF22704">
    <property type="entry name" value="CBM13-like"/>
    <property type="match status" value="1"/>
</dbReference>
<evidence type="ECO:0000256" key="3">
    <source>
        <dbReference type="ARBA" id="ARBA00023295"/>
    </source>
</evidence>
<accession>A0A166BHW1</accession>
<dbReference type="Gene3D" id="2.115.10.20">
    <property type="entry name" value="Glycosyl hydrolase domain, family 43"/>
    <property type="match status" value="1"/>
</dbReference>
<dbReference type="SUPFAM" id="SSF49785">
    <property type="entry name" value="Galactose-binding domain-like"/>
    <property type="match status" value="1"/>
</dbReference>
<feature type="domain" description="CBM6" evidence="6">
    <location>
        <begin position="327"/>
        <end position="450"/>
    </location>
</feature>
<evidence type="ECO:0000256" key="1">
    <source>
        <dbReference type="ARBA" id="ARBA00009865"/>
    </source>
</evidence>
<dbReference type="AlphaFoldDB" id="A0A166BHW1"/>
<dbReference type="PANTHER" id="PTHR22925">
    <property type="entry name" value="GLYCOSYL HYDROLASE 43 FAMILY MEMBER"/>
    <property type="match status" value="1"/>
</dbReference>
<protein>
    <submittedName>
        <fullName evidence="7">Carbohydrate-binding module family 35 protein</fullName>
    </submittedName>
</protein>
<dbReference type="InterPro" id="IPR005084">
    <property type="entry name" value="CBM6"/>
</dbReference>
<dbReference type="Pfam" id="PF04616">
    <property type="entry name" value="Glyco_hydro_43"/>
    <property type="match status" value="1"/>
</dbReference>
<sequence>MFHLPALICLFSCACAAFAAESVIVPGYLWKDTSGNVIQAHGAGMLKVGSTYYWYGEDKSLDSTLFKAVSCYESTDLVNWARQNDALSPVANTMISTSNVVERPKVLYNKLNSEYVMWFHSDTGNYGAAMVGVATAKTPCGPYTYKTSWQPLGAESRDEGIFQDANQTSYLLYASDNNQNFKITRLDANYYNVTTNVQTLDGVTLEAPGIVKRNSVYWLIASHTSGWAANPNKYFSSTYLSGTWSAQNDLAPENTNTACRYFSQNAYDLPLGTNAIYMGDRWRVDVLGSSQYIWYPLSWASGVPQIVHADVWSVDLAAGTYTVATGTSYEAESGTRSGSATIASSSAFSGGEAVGYLGNGGSVTIKNVAGNGAGQWVSLYYANGDSTFRNTTVSVNGGAAVVVQQPNTGGGNVLLSVPVKLTLVNGATNSITVGAGQTNYAGDLDRIIVYTQG</sequence>
<dbReference type="PROSITE" id="PS51175">
    <property type="entry name" value="CBM6"/>
    <property type="match status" value="1"/>
</dbReference>
<keyword evidence="5" id="KW-0732">Signal</keyword>
<dbReference type="SUPFAM" id="SSF75005">
    <property type="entry name" value="Arabinanase/levansucrase/invertase"/>
    <property type="match status" value="1"/>
</dbReference>
<dbReference type="PANTHER" id="PTHR22925:SF3">
    <property type="entry name" value="GLYCOSYL HYDROLASE FAMILY PROTEIN 43"/>
    <property type="match status" value="1"/>
</dbReference>
<feature type="chain" id="PRO_5007871218" evidence="5">
    <location>
        <begin position="20"/>
        <end position="453"/>
    </location>
</feature>
<dbReference type="InterPro" id="IPR006710">
    <property type="entry name" value="Glyco_hydro_43"/>
</dbReference>
<gene>
    <name evidence="7" type="ORF">FIBSPDRAFT_835980</name>
</gene>
<keyword evidence="3 4" id="KW-0326">Glycosidase</keyword>
<dbReference type="InterPro" id="IPR055240">
    <property type="entry name" value="CBM13-like"/>
</dbReference>
<dbReference type="EMBL" id="KV417644">
    <property type="protein sequence ID" value="KZP12660.1"/>
    <property type="molecule type" value="Genomic_DNA"/>
</dbReference>
<dbReference type="GO" id="GO:0030246">
    <property type="term" value="F:carbohydrate binding"/>
    <property type="evidence" value="ECO:0007669"/>
    <property type="project" value="InterPro"/>
</dbReference>
<dbReference type="STRING" id="436010.A0A166BHW1"/>
<dbReference type="InterPro" id="IPR023296">
    <property type="entry name" value="Glyco_hydro_beta-prop_sf"/>
</dbReference>
<evidence type="ECO:0000259" key="6">
    <source>
        <dbReference type="PROSITE" id="PS51175"/>
    </source>
</evidence>
<evidence type="ECO:0000256" key="4">
    <source>
        <dbReference type="RuleBase" id="RU361187"/>
    </source>
</evidence>
<dbReference type="CDD" id="cd04081">
    <property type="entry name" value="CBM35_galactosidase-like"/>
    <property type="match status" value="1"/>
</dbReference>
<dbReference type="GO" id="GO:0005975">
    <property type="term" value="P:carbohydrate metabolic process"/>
    <property type="evidence" value="ECO:0007669"/>
    <property type="project" value="InterPro"/>
</dbReference>
<dbReference type="OrthoDB" id="9970295at2759"/>
<organism evidence="7 8">
    <name type="scientific">Athelia psychrophila</name>
    <dbReference type="NCBI Taxonomy" id="1759441"/>
    <lineage>
        <taxon>Eukaryota</taxon>
        <taxon>Fungi</taxon>
        <taxon>Dikarya</taxon>
        <taxon>Basidiomycota</taxon>
        <taxon>Agaricomycotina</taxon>
        <taxon>Agaricomycetes</taxon>
        <taxon>Agaricomycetidae</taxon>
        <taxon>Atheliales</taxon>
        <taxon>Atheliaceae</taxon>
        <taxon>Athelia</taxon>
    </lineage>
</organism>
<proteinExistence type="inferred from homology"/>
<evidence type="ECO:0000256" key="2">
    <source>
        <dbReference type="ARBA" id="ARBA00022801"/>
    </source>
</evidence>
<dbReference type="GO" id="GO:0004553">
    <property type="term" value="F:hydrolase activity, hydrolyzing O-glycosyl compounds"/>
    <property type="evidence" value="ECO:0007669"/>
    <property type="project" value="InterPro"/>
</dbReference>
<dbReference type="InterPro" id="IPR008979">
    <property type="entry name" value="Galactose-bd-like_sf"/>
</dbReference>
<dbReference type="CDD" id="cd18821">
    <property type="entry name" value="GH43_Pc3Gal43A-like"/>
    <property type="match status" value="1"/>
</dbReference>
<evidence type="ECO:0000313" key="8">
    <source>
        <dbReference type="Proteomes" id="UP000076532"/>
    </source>
</evidence>
<feature type="signal peptide" evidence="5">
    <location>
        <begin position="1"/>
        <end position="19"/>
    </location>
</feature>
<reference evidence="7 8" key="1">
    <citation type="journal article" date="2016" name="Mol. Biol. Evol.">
        <title>Comparative Genomics of Early-Diverging Mushroom-Forming Fungi Provides Insights into the Origins of Lignocellulose Decay Capabilities.</title>
        <authorList>
            <person name="Nagy L.G."/>
            <person name="Riley R."/>
            <person name="Tritt A."/>
            <person name="Adam C."/>
            <person name="Daum C."/>
            <person name="Floudas D."/>
            <person name="Sun H."/>
            <person name="Yadav J.S."/>
            <person name="Pangilinan J."/>
            <person name="Larsson K.H."/>
            <person name="Matsuura K."/>
            <person name="Barry K."/>
            <person name="Labutti K."/>
            <person name="Kuo R."/>
            <person name="Ohm R.A."/>
            <person name="Bhattacharya S.S."/>
            <person name="Shirouzu T."/>
            <person name="Yoshinaga Y."/>
            <person name="Martin F.M."/>
            <person name="Grigoriev I.V."/>
            <person name="Hibbett D.S."/>
        </authorList>
    </citation>
    <scope>NUCLEOTIDE SEQUENCE [LARGE SCALE GENOMIC DNA]</scope>
    <source>
        <strain evidence="7 8">CBS 109695</strain>
    </source>
</reference>
<evidence type="ECO:0000313" key="7">
    <source>
        <dbReference type="EMBL" id="KZP12660.1"/>
    </source>
</evidence>
<dbReference type="Proteomes" id="UP000076532">
    <property type="component" value="Unassembled WGS sequence"/>
</dbReference>
<comment type="similarity">
    <text evidence="1 4">Belongs to the glycosyl hydrolase 43 family.</text>
</comment>
<keyword evidence="2 4" id="KW-0378">Hydrolase</keyword>
<name>A0A166BHW1_9AGAM</name>
<evidence type="ECO:0000256" key="5">
    <source>
        <dbReference type="SAM" id="SignalP"/>
    </source>
</evidence>
<dbReference type="Gene3D" id="2.60.120.260">
    <property type="entry name" value="Galactose-binding domain-like"/>
    <property type="match status" value="1"/>
</dbReference>
<keyword evidence="8" id="KW-1185">Reference proteome</keyword>